<dbReference type="PANTHER" id="PTHR33885">
    <property type="entry name" value="PHAGE SHOCK PROTEIN C"/>
    <property type="match status" value="1"/>
</dbReference>
<gene>
    <name evidence="8" type="ORF">JCM31185_01980</name>
</gene>
<evidence type="ECO:0000256" key="5">
    <source>
        <dbReference type="ARBA" id="ARBA00023136"/>
    </source>
</evidence>
<evidence type="ECO:0000256" key="2">
    <source>
        <dbReference type="ARBA" id="ARBA00022475"/>
    </source>
</evidence>
<dbReference type="InterPro" id="IPR007168">
    <property type="entry name" value="Phageshock_PspC_N"/>
</dbReference>
<evidence type="ECO:0000256" key="1">
    <source>
        <dbReference type="ARBA" id="ARBA00004162"/>
    </source>
</evidence>
<name>A0ABQ5JMY2_9LACO</name>
<comment type="subcellular location">
    <subcellularLocation>
        <location evidence="1">Cell membrane</location>
        <topology evidence="1">Single-pass membrane protein</topology>
    </subcellularLocation>
</comment>
<evidence type="ECO:0000313" key="9">
    <source>
        <dbReference type="Proteomes" id="UP001628078"/>
    </source>
</evidence>
<dbReference type="Pfam" id="PF04024">
    <property type="entry name" value="PspC"/>
    <property type="match status" value="1"/>
</dbReference>
<comment type="caution">
    <text evidence="8">The sequence shown here is derived from an EMBL/GenBank/DDBJ whole genome shotgun (WGS) entry which is preliminary data.</text>
</comment>
<protein>
    <recommendedName>
        <fullName evidence="7">Phage shock protein PspC N-terminal domain-containing protein</fullName>
    </recommendedName>
</protein>
<proteinExistence type="predicted"/>
<evidence type="ECO:0000313" key="8">
    <source>
        <dbReference type="EMBL" id="GKT04909.1"/>
    </source>
</evidence>
<evidence type="ECO:0000256" key="3">
    <source>
        <dbReference type="ARBA" id="ARBA00022692"/>
    </source>
</evidence>
<keyword evidence="9" id="KW-1185">Reference proteome</keyword>
<sequence>MKKHLTKSNDRVLAGVFGGIAEYFGWDVALTRVIGSILILWSVGTGLIAYAIAALVMPEPDGTHFSASDHFNSWSDTTHHEDTFDGEFTDPDQSHHDDK</sequence>
<accession>A0ABQ5JMY2</accession>
<dbReference type="InterPro" id="IPR052027">
    <property type="entry name" value="PspC"/>
</dbReference>
<keyword evidence="3 6" id="KW-0812">Transmembrane</keyword>
<organism evidence="8 9">
    <name type="scientific">Furfurilactobacillus curtus</name>
    <dbReference type="NCBI Taxonomy" id="1746200"/>
    <lineage>
        <taxon>Bacteria</taxon>
        <taxon>Bacillati</taxon>
        <taxon>Bacillota</taxon>
        <taxon>Bacilli</taxon>
        <taxon>Lactobacillales</taxon>
        <taxon>Lactobacillaceae</taxon>
        <taxon>Furfurilactobacillus</taxon>
    </lineage>
</organism>
<dbReference type="Proteomes" id="UP001628078">
    <property type="component" value="Unassembled WGS sequence"/>
</dbReference>
<dbReference type="PANTHER" id="PTHR33885:SF3">
    <property type="entry name" value="PHAGE SHOCK PROTEIN C"/>
    <property type="match status" value="1"/>
</dbReference>
<dbReference type="RefSeq" id="WP_407882176.1">
    <property type="nucleotide sequence ID" value="NZ_BQXO01000001.1"/>
</dbReference>
<keyword evidence="4 6" id="KW-1133">Transmembrane helix</keyword>
<feature type="domain" description="Phage shock protein PspC N-terminal" evidence="7">
    <location>
        <begin position="3"/>
        <end position="59"/>
    </location>
</feature>
<dbReference type="EMBL" id="BQXO01000001">
    <property type="protein sequence ID" value="GKT04909.1"/>
    <property type="molecule type" value="Genomic_DNA"/>
</dbReference>
<keyword evidence="5 6" id="KW-0472">Membrane</keyword>
<evidence type="ECO:0000256" key="4">
    <source>
        <dbReference type="ARBA" id="ARBA00022989"/>
    </source>
</evidence>
<feature type="transmembrane region" description="Helical" evidence="6">
    <location>
        <begin position="36"/>
        <end position="56"/>
    </location>
</feature>
<evidence type="ECO:0000256" key="6">
    <source>
        <dbReference type="SAM" id="Phobius"/>
    </source>
</evidence>
<evidence type="ECO:0000259" key="7">
    <source>
        <dbReference type="Pfam" id="PF04024"/>
    </source>
</evidence>
<reference evidence="8 9" key="1">
    <citation type="submission" date="2022-03" db="EMBL/GenBank/DDBJ databases">
        <title>Draft genome sequence of Furfurilactobacillus curtus JCM 31185.</title>
        <authorList>
            <person name="Suzuki S."/>
            <person name="Endo A."/>
            <person name="Kajikawa A."/>
        </authorList>
    </citation>
    <scope>NUCLEOTIDE SEQUENCE [LARGE SCALE GENOMIC DNA]</scope>
    <source>
        <strain evidence="8 9">JCM 31185</strain>
    </source>
</reference>
<keyword evidence="2" id="KW-1003">Cell membrane</keyword>